<dbReference type="InterPro" id="IPR010985">
    <property type="entry name" value="Ribbon_hlx_hlx"/>
</dbReference>
<dbReference type="SUPFAM" id="SSF47598">
    <property type="entry name" value="Ribbon-helix-helix"/>
    <property type="match status" value="1"/>
</dbReference>
<evidence type="ECO:0000313" key="1">
    <source>
        <dbReference type="EMBL" id="MBB5913546.1"/>
    </source>
</evidence>
<name>A0A7W9UHT4_9NOCA</name>
<dbReference type="AlphaFoldDB" id="A0A7W9UHT4"/>
<dbReference type="EMBL" id="JACHIT010000001">
    <property type="protein sequence ID" value="MBB5913546.1"/>
    <property type="molecule type" value="Genomic_DNA"/>
</dbReference>
<dbReference type="Proteomes" id="UP000540412">
    <property type="component" value="Unassembled WGS sequence"/>
</dbReference>
<comment type="caution">
    <text evidence="1">The sequence shown here is derived from an EMBL/GenBank/DDBJ whole genome shotgun (WGS) entry which is preliminary data.</text>
</comment>
<protein>
    <submittedName>
        <fullName evidence="1">Putative transcriptional regulator</fullName>
    </submittedName>
</protein>
<sequence>MRTTIDLPEDLHRQVMSIAHDAHRTLSQTVTCLIRRGLDQASAPAGDLDRSAKTGLPTIGLGKVVTSEDVRSLEDE</sequence>
<evidence type="ECO:0000313" key="2">
    <source>
        <dbReference type="Proteomes" id="UP000540412"/>
    </source>
</evidence>
<reference evidence="1 2" key="1">
    <citation type="submission" date="2020-08" db="EMBL/GenBank/DDBJ databases">
        <title>Sequencing the genomes of 1000 actinobacteria strains.</title>
        <authorList>
            <person name="Klenk H.-P."/>
        </authorList>
    </citation>
    <scope>NUCLEOTIDE SEQUENCE [LARGE SCALE GENOMIC DNA]</scope>
    <source>
        <strain evidence="1 2">DSM 43582</strain>
    </source>
</reference>
<gene>
    <name evidence="1" type="ORF">BJY24_002413</name>
</gene>
<accession>A0A7W9UHT4</accession>
<dbReference type="RefSeq" id="WP_040744745.1">
    <property type="nucleotide sequence ID" value="NZ_JACHIT010000001.1"/>
</dbReference>
<dbReference type="GO" id="GO:0006355">
    <property type="term" value="P:regulation of DNA-templated transcription"/>
    <property type="evidence" value="ECO:0007669"/>
    <property type="project" value="InterPro"/>
</dbReference>
<organism evidence="1 2">
    <name type="scientific">Nocardia transvalensis</name>
    <dbReference type="NCBI Taxonomy" id="37333"/>
    <lineage>
        <taxon>Bacteria</taxon>
        <taxon>Bacillati</taxon>
        <taxon>Actinomycetota</taxon>
        <taxon>Actinomycetes</taxon>
        <taxon>Mycobacteriales</taxon>
        <taxon>Nocardiaceae</taxon>
        <taxon>Nocardia</taxon>
    </lineage>
</organism>
<proteinExistence type="predicted"/>
<keyword evidence="2" id="KW-1185">Reference proteome</keyword>